<keyword evidence="3" id="KW-1185">Reference proteome</keyword>
<evidence type="ECO:0000313" key="2">
    <source>
        <dbReference type="EMBL" id="AAC07858.1"/>
    </source>
</evidence>
<organism evidence="2 3">
    <name type="scientific">Aquifex aeolicus (strain VF5)</name>
    <dbReference type="NCBI Taxonomy" id="224324"/>
    <lineage>
        <taxon>Bacteria</taxon>
        <taxon>Pseudomonadati</taxon>
        <taxon>Aquificota</taxon>
        <taxon>Aquificia</taxon>
        <taxon>Aquificales</taxon>
        <taxon>Aquificaceae</taxon>
        <taxon>Aquifex</taxon>
    </lineage>
</organism>
<dbReference type="InterPro" id="IPR029058">
    <property type="entry name" value="AB_hydrolase_fold"/>
</dbReference>
<dbReference type="InParanoid" id="O67895"/>
<reference evidence="2 3" key="1">
    <citation type="journal article" date="1998" name="Nature">
        <title>The complete genome of the hyperthermophilic bacterium Aquifex aeolicus.</title>
        <authorList>
            <person name="Deckert G."/>
            <person name="Warren P.V."/>
            <person name="Gaasterland T."/>
            <person name="Young W.G."/>
            <person name="Lenox A.L."/>
            <person name="Graham D.E."/>
            <person name="Overbeek R."/>
            <person name="Snead M.A."/>
            <person name="Keller M."/>
            <person name="Aujay M."/>
            <person name="Huber R."/>
            <person name="Feldman R.A."/>
            <person name="Short J.M."/>
            <person name="Olson G.J."/>
            <person name="Swanson R.V."/>
        </authorList>
    </citation>
    <scope>NUCLEOTIDE SEQUENCE [LARGE SCALE GENOMIC DNA]</scope>
    <source>
        <strain evidence="2 3">VF5</strain>
    </source>
</reference>
<dbReference type="RefSeq" id="WP_010881400.1">
    <property type="nucleotide sequence ID" value="NC_000918.1"/>
</dbReference>
<dbReference type="OrthoDB" id="9773293at2"/>
<proteinExistence type="predicted"/>
<dbReference type="ESTHER" id="aquae-aq2138">
    <property type="family name" value="BioH"/>
</dbReference>
<dbReference type="KEGG" id="aae:aq_2138"/>
<sequence length="207" mass="23875">MLKNPLFIHGWAFSSKVFNDFHGIKYDLPGHGKNKNPYESIEKVVEEIGKIATSKHDVVGWSLGGSLALLFAYRYPEKVNRLILIGTTPHFKGAWSEKNIRAMKLLIKKKGIKAFRELAYGKFEDFFDEEQGMRFLEDYVNLNLYTVLPYIKKEVYLIHGVSDRIVPYSEAYKLHRALKCSKLILLGGGHFPVRNEEHLRKAILKGY</sequence>
<dbReference type="EMBL" id="AE000657">
    <property type="protein sequence ID" value="AAC07858.1"/>
    <property type="molecule type" value="Genomic_DNA"/>
</dbReference>
<dbReference type="HOGENOM" id="CLU_020336_12_2_0"/>
<evidence type="ECO:0000313" key="3">
    <source>
        <dbReference type="Proteomes" id="UP000000798"/>
    </source>
</evidence>
<dbReference type="Gene3D" id="3.40.50.1820">
    <property type="entry name" value="alpha/beta hydrolase"/>
    <property type="match status" value="1"/>
</dbReference>
<protein>
    <recommendedName>
        <fullName evidence="1">AB hydrolase-1 domain-containing protein</fullName>
    </recommendedName>
</protein>
<name>O67895_AQUAE</name>
<dbReference type="EnsemblBacteria" id="AAC07858">
    <property type="protein sequence ID" value="AAC07858"/>
    <property type="gene ID" value="aq_2138"/>
</dbReference>
<accession>O67895</accession>
<dbReference type="SMR" id="O67895"/>
<dbReference type="STRING" id="224324.aq_2138"/>
<dbReference type="PIR" id="C70483">
    <property type="entry name" value="C70483"/>
</dbReference>
<dbReference type="SUPFAM" id="SSF53474">
    <property type="entry name" value="alpha/beta-Hydrolases"/>
    <property type="match status" value="1"/>
</dbReference>
<gene>
    <name evidence="2" type="ordered locus">aq_2138</name>
</gene>
<dbReference type="eggNOG" id="COG1073">
    <property type="taxonomic scope" value="Bacteria"/>
</dbReference>
<dbReference type="PANTHER" id="PTHR43798">
    <property type="entry name" value="MONOACYLGLYCEROL LIPASE"/>
    <property type="match status" value="1"/>
</dbReference>
<dbReference type="Pfam" id="PF12697">
    <property type="entry name" value="Abhydrolase_6"/>
    <property type="match status" value="1"/>
</dbReference>
<dbReference type="InterPro" id="IPR000073">
    <property type="entry name" value="AB_hydrolase_1"/>
</dbReference>
<dbReference type="PANTHER" id="PTHR43798:SF33">
    <property type="entry name" value="HYDROLASE, PUTATIVE (AFU_ORTHOLOGUE AFUA_2G14860)-RELATED"/>
    <property type="match status" value="1"/>
</dbReference>
<dbReference type="InterPro" id="IPR050266">
    <property type="entry name" value="AB_hydrolase_sf"/>
</dbReference>
<evidence type="ECO:0000259" key="1">
    <source>
        <dbReference type="Pfam" id="PF12697"/>
    </source>
</evidence>
<dbReference type="Proteomes" id="UP000000798">
    <property type="component" value="Chromosome"/>
</dbReference>
<feature type="domain" description="AB hydrolase-1" evidence="1">
    <location>
        <begin position="6"/>
        <end position="194"/>
    </location>
</feature>
<dbReference type="AlphaFoldDB" id="O67895"/>